<evidence type="ECO:0000256" key="11">
    <source>
        <dbReference type="ARBA" id="ARBA00022833"/>
    </source>
</evidence>
<dbReference type="EMBL" id="JBHUFU010000003">
    <property type="protein sequence ID" value="MFD1829435.1"/>
    <property type="molecule type" value="Genomic_DNA"/>
</dbReference>
<dbReference type="Gene3D" id="3.40.390.10">
    <property type="entry name" value="Collagenase (Catalytic Domain)"/>
    <property type="match status" value="1"/>
</dbReference>
<keyword evidence="13" id="KW-1015">Disulfide bond</keyword>
<dbReference type="InterPro" id="IPR024079">
    <property type="entry name" value="MetalloPept_cat_dom_sf"/>
</dbReference>
<comment type="similarity">
    <text evidence="4 14">Belongs to the peptidase M7 family.</text>
</comment>
<keyword evidence="14" id="KW-0732">Signal</keyword>
<dbReference type="PIRSF" id="PIRSF016573">
    <property type="entry name" value="Peptidase_M7"/>
    <property type="match status" value="1"/>
</dbReference>
<comment type="caution">
    <text evidence="15">The sequence shown here is derived from an EMBL/GenBank/DDBJ whole genome shotgun (WGS) entry which is preliminary data.</text>
</comment>
<evidence type="ECO:0000256" key="6">
    <source>
        <dbReference type="ARBA" id="ARBA00019129"/>
    </source>
</evidence>
<keyword evidence="7 14" id="KW-0964">Secreted</keyword>
<organism evidence="15 16">
    <name type="scientific">Streptomyces desertarenae</name>
    <dbReference type="NCBI Taxonomy" id="2666184"/>
    <lineage>
        <taxon>Bacteria</taxon>
        <taxon>Bacillati</taxon>
        <taxon>Actinomycetota</taxon>
        <taxon>Actinomycetes</taxon>
        <taxon>Kitasatosporales</taxon>
        <taxon>Streptomycetaceae</taxon>
        <taxon>Streptomyces</taxon>
    </lineage>
</organism>
<name>A0ABW4PHK3_9ACTN</name>
<comment type="catalytic activity">
    <reaction evidence="1 14">
        <text>Hydrolyzes proteins with a preference for Tyr or Phe in the P1' position. Has no action on amino-acid p-nitroanilides.</text>
        <dbReference type="EC" id="3.4.24.77"/>
    </reaction>
</comment>
<sequence length="218" mass="22865">MKSSRLALSLTFGLGMTMSIAAVPAAAAPAPADRLPASVAAYAGSAEDKANTRAFFEAVMESALSKQDTAGAQAVTVVYDASRAPSFATQIARSAQIWNSSVTNVRLVSGSNADFRYYEGNDARGSYASTDGRGNGYIFLDYRQNQVYNSTRVTSHETGHVLGLPDHYSGPCSELMSGGGPGPSCTNAHPNAAERSRVNQIWASGLSAFQKEAAAKAR</sequence>
<evidence type="ECO:0000256" key="5">
    <source>
        <dbReference type="ARBA" id="ARBA00012325"/>
    </source>
</evidence>
<accession>A0ABW4PHK3</accession>
<evidence type="ECO:0000256" key="4">
    <source>
        <dbReference type="ARBA" id="ARBA00006571"/>
    </source>
</evidence>
<keyword evidence="12 14" id="KW-0482">Metalloprotease</keyword>
<evidence type="ECO:0000256" key="2">
    <source>
        <dbReference type="ARBA" id="ARBA00001947"/>
    </source>
</evidence>
<feature type="signal peptide" evidence="14">
    <location>
        <begin position="1"/>
        <end position="21"/>
    </location>
</feature>
<proteinExistence type="inferred from homology"/>
<evidence type="ECO:0000256" key="14">
    <source>
        <dbReference type="PIRNR" id="PIRNR016573"/>
    </source>
</evidence>
<gene>
    <name evidence="15" type="primary">snpA</name>
    <name evidence="15" type="ORF">ACFSJS_07140</name>
</gene>
<reference evidence="16" key="1">
    <citation type="journal article" date="2019" name="Int. J. Syst. Evol. Microbiol.">
        <title>The Global Catalogue of Microorganisms (GCM) 10K type strain sequencing project: providing services to taxonomists for standard genome sequencing and annotation.</title>
        <authorList>
            <consortium name="The Broad Institute Genomics Platform"/>
            <consortium name="The Broad Institute Genome Sequencing Center for Infectious Disease"/>
            <person name="Wu L."/>
            <person name="Ma J."/>
        </authorList>
    </citation>
    <scope>NUCLEOTIDE SEQUENCE [LARGE SCALE GENOMIC DNA]</scope>
    <source>
        <strain evidence="16">CGMCC 4.7455</strain>
    </source>
</reference>
<evidence type="ECO:0000256" key="3">
    <source>
        <dbReference type="ARBA" id="ARBA00004613"/>
    </source>
</evidence>
<dbReference type="GO" id="GO:0016787">
    <property type="term" value="F:hydrolase activity"/>
    <property type="evidence" value="ECO:0007669"/>
    <property type="project" value="UniProtKB-KW"/>
</dbReference>
<evidence type="ECO:0000256" key="7">
    <source>
        <dbReference type="ARBA" id="ARBA00022525"/>
    </source>
</evidence>
<evidence type="ECO:0000256" key="9">
    <source>
        <dbReference type="ARBA" id="ARBA00022723"/>
    </source>
</evidence>
<evidence type="ECO:0000256" key="10">
    <source>
        <dbReference type="ARBA" id="ARBA00022801"/>
    </source>
</evidence>
<dbReference type="InterPro" id="IPR000013">
    <property type="entry name" value="Peptidase_M7"/>
</dbReference>
<dbReference type="Pfam" id="PF02031">
    <property type="entry name" value="Peptidase_M7"/>
    <property type="match status" value="1"/>
</dbReference>
<dbReference type="PRINTS" id="PR00787">
    <property type="entry name" value="NEUTRALPTASE"/>
</dbReference>
<evidence type="ECO:0000256" key="8">
    <source>
        <dbReference type="ARBA" id="ARBA00022670"/>
    </source>
</evidence>
<comment type="cofactor">
    <cofactor evidence="2 14">
        <name>Zn(2+)</name>
        <dbReference type="ChEBI" id="CHEBI:29105"/>
    </cofactor>
</comment>
<evidence type="ECO:0000313" key="15">
    <source>
        <dbReference type="EMBL" id="MFD1829435.1"/>
    </source>
</evidence>
<protein>
    <recommendedName>
        <fullName evidence="6 14">Extracellular small neutral protease</fullName>
        <ecNumber evidence="5 14">3.4.24.77</ecNumber>
    </recommendedName>
</protein>
<dbReference type="RefSeq" id="WP_380897968.1">
    <property type="nucleotide sequence ID" value="NZ_JBHUFU010000003.1"/>
</dbReference>
<evidence type="ECO:0000256" key="13">
    <source>
        <dbReference type="ARBA" id="ARBA00023157"/>
    </source>
</evidence>
<comment type="subcellular location">
    <subcellularLocation>
        <location evidence="3 14">Secreted</location>
    </subcellularLocation>
</comment>
<evidence type="ECO:0000256" key="12">
    <source>
        <dbReference type="ARBA" id="ARBA00023049"/>
    </source>
</evidence>
<keyword evidence="8 14" id="KW-0645">Protease</keyword>
<keyword evidence="11 14" id="KW-0862">Zinc</keyword>
<keyword evidence="16" id="KW-1185">Reference proteome</keyword>
<dbReference type="EC" id="3.4.24.77" evidence="5 14"/>
<evidence type="ECO:0000313" key="16">
    <source>
        <dbReference type="Proteomes" id="UP001597365"/>
    </source>
</evidence>
<keyword evidence="9 14" id="KW-0479">Metal-binding</keyword>
<dbReference type="SUPFAM" id="SSF55486">
    <property type="entry name" value="Metalloproteases ('zincins'), catalytic domain"/>
    <property type="match status" value="1"/>
</dbReference>
<keyword evidence="10 14" id="KW-0378">Hydrolase</keyword>
<dbReference type="NCBIfam" id="NF033628">
    <property type="entry name" value="snapalysin"/>
    <property type="match status" value="1"/>
</dbReference>
<evidence type="ECO:0000256" key="1">
    <source>
        <dbReference type="ARBA" id="ARBA00000612"/>
    </source>
</evidence>
<dbReference type="Proteomes" id="UP001597365">
    <property type="component" value="Unassembled WGS sequence"/>
</dbReference>
<feature type="chain" id="PRO_5045017831" description="Extracellular small neutral protease" evidence="14">
    <location>
        <begin position="22"/>
        <end position="218"/>
    </location>
</feature>